<evidence type="ECO:0000259" key="3">
    <source>
        <dbReference type="PROSITE" id="PS50041"/>
    </source>
</evidence>
<organism evidence="4 5">
    <name type="scientific">Chelydra serpentina</name>
    <name type="common">Snapping turtle</name>
    <name type="synonym">Testudo serpentina</name>
    <dbReference type="NCBI Taxonomy" id="8475"/>
    <lineage>
        <taxon>Eukaryota</taxon>
        <taxon>Metazoa</taxon>
        <taxon>Chordata</taxon>
        <taxon>Craniata</taxon>
        <taxon>Vertebrata</taxon>
        <taxon>Euteleostomi</taxon>
        <taxon>Archelosauria</taxon>
        <taxon>Testudinata</taxon>
        <taxon>Testudines</taxon>
        <taxon>Cryptodira</taxon>
        <taxon>Durocryptodira</taxon>
        <taxon>Americhelydia</taxon>
        <taxon>Chelydroidea</taxon>
        <taxon>Chelydridae</taxon>
        <taxon>Chelydra</taxon>
    </lineage>
</organism>
<keyword evidence="1" id="KW-0430">Lectin</keyword>
<evidence type="ECO:0000313" key="5">
    <source>
        <dbReference type="Proteomes" id="UP000694403"/>
    </source>
</evidence>
<feature type="domain" description="C-type lectin" evidence="3">
    <location>
        <begin position="63"/>
        <end position="150"/>
    </location>
</feature>
<accession>A0A8C3SD11</accession>
<proteinExistence type="predicted"/>
<dbReference type="Ensembl" id="ENSCSRT00000012514.1">
    <property type="protein sequence ID" value="ENSCSRP00000012043.1"/>
    <property type="gene ID" value="ENSCSRG00000009003.1"/>
</dbReference>
<dbReference type="PANTHER" id="PTHR46746:SF9">
    <property type="entry name" value="CD209 ANTIGEN-LIKE PROTEIN C-LIKE"/>
    <property type="match status" value="1"/>
</dbReference>
<dbReference type="SUPFAM" id="SSF56436">
    <property type="entry name" value="C-type lectin-like"/>
    <property type="match status" value="1"/>
</dbReference>
<evidence type="ECO:0000256" key="2">
    <source>
        <dbReference type="ARBA" id="ARBA00023157"/>
    </source>
</evidence>
<dbReference type="PROSITE" id="PS50041">
    <property type="entry name" value="C_TYPE_LECTIN_2"/>
    <property type="match status" value="1"/>
</dbReference>
<protein>
    <recommendedName>
        <fullName evidence="3">C-type lectin domain-containing protein</fullName>
    </recommendedName>
</protein>
<evidence type="ECO:0000313" key="4">
    <source>
        <dbReference type="Ensembl" id="ENSCSRP00000012043.1"/>
    </source>
</evidence>
<dbReference type="Pfam" id="PF00059">
    <property type="entry name" value="Lectin_C"/>
    <property type="match status" value="1"/>
</dbReference>
<name>A0A8C3SD11_CHESE</name>
<keyword evidence="2" id="KW-1015">Disulfide bond</keyword>
<dbReference type="InterPro" id="IPR051379">
    <property type="entry name" value="C-type_Lectin_Receptor_IMM"/>
</dbReference>
<dbReference type="InterPro" id="IPR001304">
    <property type="entry name" value="C-type_lectin-like"/>
</dbReference>
<dbReference type="GO" id="GO:0030246">
    <property type="term" value="F:carbohydrate binding"/>
    <property type="evidence" value="ECO:0007669"/>
    <property type="project" value="UniProtKB-KW"/>
</dbReference>
<keyword evidence="5" id="KW-1185">Reference proteome</keyword>
<sequence>SYGSSILGEPPFLGRSLPPSPRFEILTLQQRHPLPLASSLAEFPSPPSSDISCVLCPCQWISNKGRCYYFSADALSWSDSRSSCQREKADLVIITGSEEQDFLSKRQRQADYWIGLTDMDQEGSWKWVDGTDINQMETGWKEDQGWGLGCRRGSEVQAPGGTYLKQLPEAAACPSSGSYAKTRPDGSAHCPMHRCCPCSSRQHLGRGQRAEPPGCPYA</sequence>
<reference evidence="4" key="2">
    <citation type="submission" date="2025-09" db="UniProtKB">
        <authorList>
            <consortium name="Ensembl"/>
        </authorList>
    </citation>
    <scope>IDENTIFICATION</scope>
</reference>
<reference evidence="4" key="1">
    <citation type="submission" date="2025-08" db="UniProtKB">
        <authorList>
            <consortium name="Ensembl"/>
        </authorList>
    </citation>
    <scope>IDENTIFICATION</scope>
</reference>
<dbReference type="InterPro" id="IPR016187">
    <property type="entry name" value="CTDL_fold"/>
</dbReference>
<dbReference type="PANTHER" id="PTHR46746">
    <property type="entry name" value="KILLER CELL LECTIN-LIKE RECEPTOR SUBFAMILY F MEMBER 2"/>
    <property type="match status" value="1"/>
</dbReference>
<evidence type="ECO:0000256" key="1">
    <source>
        <dbReference type="ARBA" id="ARBA00022734"/>
    </source>
</evidence>
<dbReference type="AlphaFoldDB" id="A0A8C3SD11"/>
<dbReference type="Proteomes" id="UP000694403">
    <property type="component" value="Unplaced"/>
</dbReference>
<dbReference type="InterPro" id="IPR016186">
    <property type="entry name" value="C-type_lectin-like/link_sf"/>
</dbReference>
<dbReference type="SMART" id="SM00034">
    <property type="entry name" value="CLECT"/>
    <property type="match status" value="1"/>
</dbReference>
<dbReference type="Gene3D" id="3.10.100.10">
    <property type="entry name" value="Mannose-Binding Protein A, subunit A"/>
    <property type="match status" value="1"/>
</dbReference>